<dbReference type="SUPFAM" id="SSF46785">
    <property type="entry name" value="Winged helix' DNA-binding domain"/>
    <property type="match status" value="1"/>
</dbReference>
<dbReference type="InterPro" id="IPR036388">
    <property type="entry name" value="WH-like_DNA-bd_sf"/>
</dbReference>
<keyword evidence="3" id="KW-0804">Transcription</keyword>
<gene>
    <name evidence="5" type="ORF">PAEH1_12000</name>
</gene>
<keyword evidence="2" id="KW-0238">DNA-binding</keyword>
<dbReference type="Pfam" id="PF07729">
    <property type="entry name" value="FCD"/>
    <property type="match status" value="1"/>
</dbReference>
<dbReference type="PANTHER" id="PTHR43537:SF49">
    <property type="entry name" value="TRANSCRIPTIONAL REGULATORY PROTEIN"/>
    <property type="match status" value="1"/>
</dbReference>
<dbReference type="PROSITE" id="PS50949">
    <property type="entry name" value="HTH_GNTR"/>
    <property type="match status" value="1"/>
</dbReference>
<sequence>MFTKYDSLEPEHGSSSAQIVNNLYERITSGQMESGTKLVETVLADSFKVSRGPVREALRHLASLGLVSFAPNRGASVRVISLTEAKALYEYRTALEAEAAYLAAQRIQAEGAQQLRLLLADHTSLVAASPDGAYVVKNRDSDFHSLVAFLSGSEYIIQALTKTLYPQLVLLRRQHKNVQGRGQVALKEHKRIAEAIQESDAELASLLMRRHLQCSWLSLEGQLLNQKKRNQDNGLLD</sequence>
<dbReference type="SMART" id="SM00895">
    <property type="entry name" value="FCD"/>
    <property type="match status" value="1"/>
</dbReference>
<dbReference type="GO" id="GO:0003677">
    <property type="term" value="F:DNA binding"/>
    <property type="evidence" value="ECO:0007669"/>
    <property type="project" value="UniProtKB-KW"/>
</dbReference>
<dbReference type="InterPro" id="IPR036390">
    <property type="entry name" value="WH_DNA-bd_sf"/>
</dbReference>
<dbReference type="SUPFAM" id="SSF48008">
    <property type="entry name" value="GntR ligand-binding domain-like"/>
    <property type="match status" value="1"/>
</dbReference>
<dbReference type="GO" id="GO:0003700">
    <property type="term" value="F:DNA-binding transcription factor activity"/>
    <property type="evidence" value="ECO:0007669"/>
    <property type="project" value="InterPro"/>
</dbReference>
<accession>A0A1U9K276</accession>
<dbReference type="AlphaFoldDB" id="A0A1U9K276"/>
<dbReference type="Pfam" id="PF00392">
    <property type="entry name" value="GntR"/>
    <property type="match status" value="1"/>
</dbReference>
<dbReference type="Gene3D" id="1.10.10.10">
    <property type="entry name" value="Winged helix-like DNA-binding domain superfamily/Winged helix DNA-binding domain"/>
    <property type="match status" value="1"/>
</dbReference>
<dbReference type="STRING" id="643674.PAEH1_12000"/>
<dbReference type="EMBL" id="CP019697">
    <property type="protein sequence ID" value="AQS52074.1"/>
    <property type="molecule type" value="Genomic_DNA"/>
</dbReference>
<dbReference type="Proteomes" id="UP000189369">
    <property type="component" value="Chromosome"/>
</dbReference>
<feature type="domain" description="HTH gntR-type" evidence="4">
    <location>
        <begin position="13"/>
        <end position="80"/>
    </location>
</feature>
<evidence type="ECO:0000313" key="6">
    <source>
        <dbReference type="Proteomes" id="UP000189369"/>
    </source>
</evidence>
<dbReference type="InterPro" id="IPR000524">
    <property type="entry name" value="Tscrpt_reg_HTH_GntR"/>
</dbReference>
<evidence type="ECO:0000259" key="4">
    <source>
        <dbReference type="PROSITE" id="PS50949"/>
    </source>
</evidence>
<dbReference type="Gene3D" id="1.20.120.530">
    <property type="entry name" value="GntR ligand-binding domain-like"/>
    <property type="match status" value="1"/>
</dbReference>
<dbReference type="InterPro" id="IPR011711">
    <property type="entry name" value="GntR_C"/>
</dbReference>
<proteinExistence type="predicted"/>
<evidence type="ECO:0000256" key="1">
    <source>
        <dbReference type="ARBA" id="ARBA00023015"/>
    </source>
</evidence>
<dbReference type="KEGG" id="phn:PAEH1_12000"/>
<name>A0A1U9K276_9BURK</name>
<dbReference type="InterPro" id="IPR008920">
    <property type="entry name" value="TF_FadR/GntR_C"/>
</dbReference>
<evidence type="ECO:0000256" key="3">
    <source>
        <dbReference type="ARBA" id="ARBA00023163"/>
    </source>
</evidence>
<dbReference type="CDD" id="cd07377">
    <property type="entry name" value="WHTH_GntR"/>
    <property type="match status" value="1"/>
</dbReference>
<dbReference type="PANTHER" id="PTHR43537">
    <property type="entry name" value="TRANSCRIPTIONAL REGULATOR, GNTR FAMILY"/>
    <property type="match status" value="1"/>
</dbReference>
<evidence type="ECO:0000256" key="2">
    <source>
        <dbReference type="ARBA" id="ARBA00023125"/>
    </source>
</evidence>
<keyword evidence="1" id="KW-0805">Transcription regulation</keyword>
<protein>
    <recommendedName>
        <fullName evidence="4">HTH gntR-type domain-containing protein</fullName>
    </recommendedName>
</protein>
<organism evidence="5 6">
    <name type="scientific">Paenalcaligenes hominis</name>
    <dbReference type="NCBI Taxonomy" id="643674"/>
    <lineage>
        <taxon>Bacteria</taxon>
        <taxon>Pseudomonadati</taxon>
        <taxon>Pseudomonadota</taxon>
        <taxon>Betaproteobacteria</taxon>
        <taxon>Burkholderiales</taxon>
        <taxon>Alcaligenaceae</taxon>
        <taxon>Paenalcaligenes</taxon>
    </lineage>
</organism>
<dbReference type="SMART" id="SM00345">
    <property type="entry name" value="HTH_GNTR"/>
    <property type="match status" value="1"/>
</dbReference>
<evidence type="ECO:0000313" key="5">
    <source>
        <dbReference type="EMBL" id="AQS52074.1"/>
    </source>
</evidence>
<reference evidence="5 6" key="1">
    <citation type="submission" date="2017-01" db="EMBL/GenBank/DDBJ databases">
        <title>Complete Genome Sequence of Paenalcaligenes hominis, Isolated from a paraplegic Patient with neurogenic bladder.</title>
        <authorList>
            <person name="Mukhopadhyay R."/>
            <person name="Joaquin J."/>
            <person name="Hogue R."/>
            <person name="Kilaru A."/>
            <person name="Jospin G."/>
            <person name="Mars K."/>
            <person name="Eisen J.A."/>
            <person name="Chaturvedi V."/>
        </authorList>
    </citation>
    <scope>NUCLEOTIDE SEQUENCE [LARGE SCALE GENOMIC DNA]</scope>
    <source>
        <strain evidence="5 6">15S00501</strain>
    </source>
</reference>